<protein>
    <submittedName>
        <fullName evidence="1">Transposase</fullName>
    </submittedName>
</protein>
<dbReference type="Proteomes" id="UP000885792">
    <property type="component" value="Unassembled WGS sequence"/>
</dbReference>
<dbReference type="EMBL" id="DRNB01000246">
    <property type="protein sequence ID" value="HHJ64596.1"/>
    <property type="molecule type" value="Genomic_DNA"/>
</dbReference>
<comment type="caution">
    <text evidence="1">The sequence shown here is derived from an EMBL/GenBank/DDBJ whole genome shotgun (WGS) entry which is preliminary data.</text>
</comment>
<evidence type="ECO:0000313" key="1">
    <source>
        <dbReference type="EMBL" id="HHJ64596.1"/>
    </source>
</evidence>
<reference evidence="1" key="1">
    <citation type="journal article" date="2020" name="mSystems">
        <title>Genome- and Community-Level Interaction Insights into Carbon Utilization and Element Cycling Functions of Hydrothermarchaeota in Hydrothermal Sediment.</title>
        <authorList>
            <person name="Zhou Z."/>
            <person name="Liu Y."/>
            <person name="Xu W."/>
            <person name="Pan J."/>
            <person name="Luo Z.H."/>
            <person name="Li M."/>
        </authorList>
    </citation>
    <scope>NUCLEOTIDE SEQUENCE [LARGE SCALE GENOMIC DNA]</scope>
    <source>
        <strain evidence="1">HyVt-501</strain>
    </source>
</reference>
<sequence>MNMKLQRTLKLVLKPADEQKQILLETLEQYKFAYNYTCRIGWEAQSWNGVHLHNLT</sequence>
<gene>
    <name evidence="1" type="ORF">ENJ61_06775</name>
</gene>
<dbReference type="AlphaFoldDB" id="A0A7C5Q039"/>
<accession>A0A7C5Q039</accession>
<proteinExistence type="predicted"/>
<name>A0A7C5Q039_AQUAO</name>
<organism evidence="1">
    <name type="scientific">Aquifex aeolicus</name>
    <dbReference type="NCBI Taxonomy" id="63363"/>
    <lineage>
        <taxon>Bacteria</taxon>
        <taxon>Pseudomonadati</taxon>
        <taxon>Aquificota</taxon>
        <taxon>Aquificia</taxon>
        <taxon>Aquificales</taxon>
        <taxon>Aquificaceae</taxon>
        <taxon>Aquifex</taxon>
    </lineage>
</organism>
<feature type="non-terminal residue" evidence="1">
    <location>
        <position position="56"/>
    </location>
</feature>